<dbReference type="Proteomes" id="UP000694391">
    <property type="component" value="Unplaced"/>
</dbReference>
<keyword evidence="6" id="KW-1185">Reference proteome</keyword>
<dbReference type="Pfam" id="PF02269">
    <property type="entry name" value="TFIID-18kDa"/>
    <property type="match status" value="1"/>
</dbReference>
<evidence type="ECO:0000313" key="5">
    <source>
        <dbReference type="Ensembl" id="ENSCAFP00020017472.1"/>
    </source>
</evidence>
<dbReference type="Ensembl" id="ENSCAFT00020020274.1">
    <property type="protein sequence ID" value="ENSCAFP00020017472.1"/>
    <property type="gene ID" value="ENSCAFG00020013986.1"/>
</dbReference>
<evidence type="ECO:0000313" key="6">
    <source>
        <dbReference type="Proteomes" id="UP000694391"/>
    </source>
</evidence>
<accession>A0A8C0KMT5</accession>
<dbReference type="GO" id="GO:0005634">
    <property type="term" value="C:nucleus"/>
    <property type="evidence" value="ECO:0007669"/>
    <property type="project" value="UniProtKB-SubCell"/>
</dbReference>
<protein>
    <recommendedName>
        <fullName evidence="7">Transcription initiation factor TFIID subunit 13</fullName>
    </recommendedName>
</protein>
<comment type="subcellular location">
    <subcellularLocation>
        <location evidence="1">Nucleus</location>
    </subcellularLocation>
</comment>
<evidence type="ECO:0000256" key="1">
    <source>
        <dbReference type="ARBA" id="ARBA00004123"/>
    </source>
</evidence>
<dbReference type="GO" id="GO:0006366">
    <property type="term" value="P:transcription by RNA polymerase II"/>
    <property type="evidence" value="ECO:0007669"/>
    <property type="project" value="InterPro"/>
</dbReference>
<evidence type="ECO:0008006" key="7">
    <source>
        <dbReference type="Google" id="ProtNLM"/>
    </source>
</evidence>
<evidence type="ECO:0000256" key="4">
    <source>
        <dbReference type="ARBA" id="ARBA00023242"/>
    </source>
</evidence>
<proteinExistence type="predicted"/>
<reference evidence="5" key="2">
    <citation type="submission" date="2025-09" db="UniProtKB">
        <authorList>
            <consortium name="Ensembl"/>
        </authorList>
    </citation>
    <scope>IDENTIFICATION</scope>
</reference>
<dbReference type="AlphaFoldDB" id="A0A8C0KMT5"/>
<reference evidence="5" key="1">
    <citation type="submission" date="2025-08" db="UniProtKB">
        <authorList>
            <consortium name="Ensembl"/>
        </authorList>
    </citation>
    <scope>IDENTIFICATION</scope>
</reference>
<name>A0A8C0KMT5_CANLU</name>
<sequence length="82" mass="9488">TLYGNLNTYTEPVDILEDLVIEFITETMHKAMKIERQGQVQVEVSSSRFERTQGSLRRLLVITLNEELKQSGKEFDEAYYGS</sequence>
<evidence type="ECO:0000256" key="3">
    <source>
        <dbReference type="ARBA" id="ARBA00023163"/>
    </source>
</evidence>
<dbReference type="InterPro" id="IPR003195">
    <property type="entry name" value="TFIID_TAF13"/>
</dbReference>
<evidence type="ECO:0000256" key="2">
    <source>
        <dbReference type="ARBA" id="ARBA00023015"/>
    </source>
</evidence>
<dbReference type="GeneTree" id="ENSGT01000000221554"/>
<keyword evidence="2" id="KW-0805">Transcription regulation</keyword>
<dbReference type="GO" id="GO:0046982">
    <property type="term" value="F:protein heterodimerization activity"/>
    <property type="evidence" value="ECO:0007669"/>
    <property type="project" value="InterPro"/>
</dbReference>
<dbReference type="Gene3D" id="1.10.20.10">
    <property type="entry name" value="Histone, subunit A"/>
    <property type="match status" value="1"/>
</dbReference>
<keyword evidence="4" id="KW-0539">Nucleus</keyword>
<keyword evidence="3" id="KW-0804">Transcription</keyword>
<organism evidence="5 6">
    <name type="scientific">Canis lupus dingo</name>
    <name type="common">dingo</name>
    <dbReference type="NCBI Taxonomy" id="286419"/>
    <lineage>
        <taxon>Eukaryota</taxon>
        <taxon>Metazoa</taxon>
        <taxon>Chordata</taxon>
        <taxon>Craniata</taxon>
        <taxon>Vertebrata</taxon>
        <taxon>Euteleostomi</taxon>
        <taxon>Mammalia</taxon>
        <taxon>Eutheria</taxon>
        <taxon>Laurasiatheria</taxon>
        <taxon>Carnivora</taxon>
        <taxon>Caniformia</taxon>
        <taxon>Canidae</taxon>
        <taxon>Canis</taxon>
    </lineage>
</organism>
<dbReference type="InterPro" id="IPR009072">
    <property type="entry name" value="Histone-fold"/>
</dbReference>